<evidence type="ECO:0000256" key="3">
    <source>
        <dbReference type="ARBA" id="ARBA00023082"/>
    </source>
</evidence>
<dbReference type="NCBIfam" id="TIGR02985">
    <property type="entry name" value="Sig70_bacteroi1"/>
    <property type="match status" value="1"/>
</dbReference>
<dbReference type="InterPro" id="IPR013325">
    <property type="entry name" value="RNA_pol_sigma_r2"/>
</dbReference>
<dbReference type="InterPro" id="IPR013324">
    <property type="entry name" value="RNA_pol_sigma_r3/r4-like"/>
</dbReference>
<comment type="similarity">
    <text evidence="1">Belongs to the sigma-70 factor family. ECF subfamily.</text>
</comment>
<sequence length="196" mass="23424">MFPVDIPDIQLWNAVRADDQQAFTRLFDKYWGCVYKTGYRYLKDKEVCQEIVHDIFLSLWNRRHVLIIESFPAFLLTSTRYQIYSRKKTKQLILADTDALEVHEFTANEADMRLRQSELQDQLQQLLLQLPPRCQEIFRMSRFDYLSNDEIAGRLHISKRTVENQLTYALRHLRIHLKDIATVCLYTLLITQDRLL</sequence>
<evidence type="ECO:0000259" key="5">
    <source>
        <dbReference type="Pfam" id="PF08281"/>
    </source>
</evidence>
<dbReference type="InterPro" id="IPR014327">
    <property type="entry name" value="RNA_pol_sigma70_bacteroid"/>
</dbReference>
<dbReference type="GO" id="GO:0016987">
    <property type="term" value="F:sigma factor activity"/>
    <property type="evidence" value="ECO:0007669"/>
    <property type="project" value="UniProtKB-KW"/>
</dbReference>
<reference evidence="7" key="1">
    <citation type="submission" date="2016-10" db="EMBL/GenBank/DDBJ databases">
        <authorList>
            <person name="Varghese N."/>
            <person name="Submissions S."/>
        </authorList>
    </citation>
    <scope>NUCLEOTIDE SEQUENCE [LARGE SCALE GENOMIC DNA]</scope>
    <source>
        <strain evidence="7">DSM 3695</strain>
    </source>
</reference>
<proteinExistence type="inferred from homology"/>
<dbReference type="RefSeq" id="WP_089904365.1">
    <property type="nucleotide sequence ID" value="NZ_FOJG01000002.1"/>
</dbReference>
<dbReference type="InterPro" id="IPR014284">
    <property type="entry name" value="RNA_pol_sigma-70_dom"/>
</dbReference>
<dbReference type="Proteomes" id="UP000199310">
    <property type="component" value="Unassembled WGS sequence"/>
</dbReference>
<dbReference type="Gene3D" id="1.10.10.10">
    <property type="entry name" value="Winged helix-like DNA-binding domain superfamily/Winged helix DNA-binding domain"/>
    <property type="match status" value="1"/>
</dbReference>
<protein>
    <submittedName>
        <fullName evidence="6">RNA polymerase sigma-70 factor, ECF subfamily</fullName>
    </submittedName>
</protein>
<dbReference type="GO" id="GO:0006352">
    <property type="term" value="P:DNA-templated transcription initiation"/>
    <property type="evidence" value="ECO:0007669"/>
    <property type="project" value="InterPro"/>
</dbReference>
<keyword evidence="7" id="KW-1185">Reference proteome</keyword>
<keyword evidence="2" id="KW-0805">Transcription regulation</keyword>
<dbReference type="AlphaFoldDB" id="A0A1I0SB80"/>
<dbReference type="SUPFAM" id="SSF88659">
    <property type="entry name" value="Sigma3 and sigma4 domains of RNA polymerase sigma factors"/>
    <property type="match status" value="1"/>
</dbReference>
<dbReference type="EMBL" id="FOJG01000002">
    <property type="protein sequence ID" value="SEW53912.1"/>
    <property type="molecule type" value="Genomic_DNA"/>
</dbReference>
<dbReference type="InterPro" id="IPR036388">
    <property type="entry name" value="WH-like_DNA-bd_sf"/>
</dbReference>
<dbReference type="NCBIfam" id="TIGR02937">
    <property type="entry name" value="sigma70-ECF"/>
    <property type="match status" value="1"/>
</dbReference>
<dbReference type="Pfam" id="PF08281">
    <property type="entry name" value="Sigma70_r4_2"/>
    <property type="match status" value="1"/>
</dbReference>
<evidence type="ECO:0000313" key="7">
    <source>
        <dbReference type="Proteomes" id="UP000199310"/>
    </source>
</evidence>
<dbReference type="SUPFAM" id="SSF88946">
    <property type="entry name" value="Sigma2 domain of RNA polymerase sigma factors"/>
    <property type="match status" value="1"/>
</dbReference>
<evidence type="ECO:0000256" key="1">
    <source>
        <dbReference type="ARBA" id="ARBA00010641"/>
    </source>
</evidence>
<feature type="domain" description="RNA polymerase sigma factor 70 region 4 type 2" evidence="5">
    <location>
        <begin position="121"/>
        <end position="173"/>
    </location>
</feature>
<organism evidence="6 7">
    <name type="scientific">Chitinophaga arvensicola</name>
    <dbReference type="NCBI Taxonomy" id="29529"/>
    <lineage>
        <taxon>Bacteria</taxon>
        <taxon>Pseudomonadati</taxon>
        <taxon>Bacteroidota</taxon>
        <taxon>Chitinophagia</taxon>
        <taxon>Chitinophagales</taxon>
        <taxon>Chitinophagaceae</taxon>
        <taxon>Chitinophaga</taxon>
    </lineage>
</organism>
<keyword evidence="3" id="KW-0731">Sigma factor</keyword>
<evidence type="ECO:0000256" key="2">
    <source>
        <dbReference type="ARBA" id="ARBA00023015"/>
    </source>
</evidence>
<dbReference type="OrthoDB" id="665981at2"/>
<name>A0A1I0SB80_9BACT</name>
<dbReference type="STRING" id="29529.SAMN04488122_5751"/>
<dbReference type="Gene3D" id="1.10.1740.10">
    <property type="match status" value="1"/>
</dbReference>
<evidence type="ECO:0000256" key="4">
    <source>
        <dbReference type="ARBA" id="ARBA00023163"/>
    </source>
</evidence>
<dbReference type="PANTHER" id="PTHR43133:SF46">
    <property type="entry name" value="RNA POLYMERASE SIGMA-70 FACTOR ECF SUBFAMILY"/>
    <property type="match status" value="1"/>
</dbReference>
<evidence type="ECO:0000313" key="6">
    <source>
        <dbReference type="EMBL" id="SEW53912.1"/>
    </source>
</evidence>
<accession>A0A1I0SB80</accession>
<dbReference type="InterPro" id="IPR013249">
    <property type="entry name" value="RNA_pol_sigma70_r4_t2"/>
</dbReference>
<dbReference type="PANTHER" id="PTHR43133">
    <property type="entry name" value="RNA POLYMERASE ECF-TYPE SIGMA FACTO"/>
    <property type="match status" value="1"/>
</dbReference>
<dbReference type="InterPro" id="IPR039425">
    <property type="entry name" value="RNA_pol_sigma-70-like"/>
</dbReference>
<dbReference type="GO" id="GO:0003677">
    <property type="term" value="F:DNA binding"/>
    <property type="evidence" value="ECO:0007669"/>
    <property type="project" value="InterPro"/>
</dbReference>
<keyword evidence="4" id="KW-0804">Transcription</keyword>
<gene>
    <name evidence="6" type="ORF">SAMN04488122_5751</name>
</gene>